<evidence type="ECO:0000313" key="1">
    <source>
        <dbReference type="EMBL" id="GKH70617.1"/>
    </source>
</evidence>
<dbReference type="Proteomes" id="UP000286260">
    <property type="component" value="Unassembled WGS sequence"/>
</dbReference>
<accession>A0A414BSB8</accession>
<evidence type="ECO:0000313" key="3">
    <source>
        <dbReference type="Proteomes" id="UP000286260"/>
    </source>
</evidence>
<dbReference type="AlphaFoldDB" id="A0A414BSB8"/>
<reference evidence="2 3" key="1">
    <citation type="submission" date="2018-08" db="EMBL/GenBank/DDBJ databases">
        <title>A genome reference for cultivated species of the human gut microbiota.</title>
        <authorList>
            <person name="Zou Y."/>
            <person name="Xue W."/>
            <person name="Luo G."/>
        </authorList>
    </citation>
    <scope>NUCLEOTIDE SEQUENCE [LARGE SCALE GENOMIC DNA]</scope>
    <source>
        <strain evidence="2 3">AM34-17</strain>
    </source>
</reference>
<dbReference type="EMBL" id="BQNZ01000001">
    <property type="protein sequence ID" value="GKH70617.1"/>
    <property type="molecule type" value="Genomic_DNA"/>
</dbReference>
<organism evidence="2 3">
    <name type="scientific">Parabacteroides merdae</name>
    <dbReference type="NCBI Taxonomy" id="46503"/>
    <lineage>
        <taxon>Bacteria</taxon>
        <taxon>Pseudomonadati</taxon>
        <taxon>Bacteroidota</taxon>
        <taxon>Bacteroidia</taxon>
        <taxon>Bacteroidales</taxon>
        <taxon>Tannerellaceae</taxon>
        <taxon>Parabacteroides</taxon>
    </lineage>
</organism>
<reference evidence="1" key="2">
    <citation type="submission" date="2022-01" db="EMBL/GenBank/DDBJ databases">
        <title>Novel bile acid biosynthetic pathways are enriched in the microbiome of centenarians.</title>
        <authorList>
            <person name="Sato Y."/>
            <person name="Atarashi K."/>
            <person name="Plichta R.D."/>
            <person name="Arai Y."/>
            <person name="Sasajima S."/>
            <person name="Kearney M.S."/>
            <person name="Suda W."/>
            <person name="Takeshita K."/>
            <person name="Sasaki T."/>
            <person name="Okamoto S."/>
            <person name="Skelly N.A."/>
            <person name="Okamura Y."/>
            <person name="Vlamakis H."/>
            <person name="Li Y."/>
            <person name="Tanoue T."/>
            <person name="Takei H."/>
            <person name="Nittono H."/>
            <person name="Narushima S."/>
            <person name="Irie J."/>
            <person name="Itoh H."/>
            <person name="Moriya K."/>
            <person name="Sugiura Y."/>
            <person name="Suematsu M."/>
            <person name="Moritoki N."/>
            <person name="Shibata S."/>
            <person name="Littman R.D."/>
            <person name="Fischbach A.M."/>
            <person name="Uwamino Y."/>
            <person name="Inoue T."/>
            <person name="Honda A."/>
            <person name="Hattori M."/>
            <person name="Murai T."/>
            <person name="Xavier J.R."/>
            <person name="Hirose N."/>
            <person name="Honda K."/>
        </authorList>
    </citation>
    <scope>NUCLEOTIDE SEQUENCE</scope>
    <source>
        <strain evidence="1">CE91-St3</strain>
    </source>
</reference>
<dbReference type="EMBL" id="QSII01000039">
    <property type="protein sequence ID" value="RHC79272.1"/>
    <property type="molecule type" value="Genomic_DNA"/>
</dbReference>
<comment type="caution">
    <text evidence="2">The sequence shown here is derived from an EMBL/GenBank/DDBJ whole genome shotgun (WGS) entry which is preliminary data.</text>
</comment>
<dbReference type="Proteomes" id="UP001055114">
    <property type="component" value="Unassembled WGS sequence"/>
</dbReference>
<dbReference type="RefSeq" id="WP_005650831.1">
    <property type="nucleotide sequence ID" value="NZ_BQNZ01000001.1"/>
</dbReference>
<evidence type="ECO:0000313" key="2">
    <source>
        <dbReference type="EMBL" id="RHC79272.1"/>
    </source>
</evidence>
<gene>
    <name evidence="1" type="ORF">CE91St3_04800</name>
    <name evidence="2" type="ORF">DW828_18925</name>
</gene>
<protein>
    <submittedName>
        <fullName evidence="2">Uncharacterized protein</fullName>
    </submittedName>
</protein>
<sequence length="144" mass="16661">MSTSKRYTCLAILFVIILLEYIDNLNNRYRFRDHHTIGRITGTSFPAFIVREYKEGKRSFTGDHTDILLIEFREIPSDVFYKSLDSLINESNSGWSVSENQYSYSIVWGNGFPAPKGENDEDDGFIDITLEKGKKLAKIRYGSW</sequence>
<name>A0A414BSB8_9BACT</name>
<proteinExistence type="predicted"/>